<comment type="caution">
    <text evidence="2">The sequence shown here is derived from an EMBL/GenBank/DDBJ whole genome shotgun (WGS) entry which is preliminary data.</text>
</comment>
<dbReference type="Pfam" id="PF08695">
    <property type="entry name" value="Coa1"/>
    <property type="match status" value="1"/>
</dbReference>
<dbReference type="AlphaFoldDB" id="A0AAD2K5M4"/>
<sequence>MVSSNLYALRSQGRKDSSLSDLATDFHFVLEDSFDFDTRTPSPLTLTFDLSKTGISPSPRSPIIWSDLIWSDSDSDPESEDESNAPDDVQYINVTPTSPFYIPHSPSSRRTVFDLPVADGESIDEDYTSSAAALFHAELSRIGSPEIQCSLFLMDGACLEAMDDVLFSAPLQSLMDLSTPLRRWPTVLGITAIVLVGWAGFLTYVTNETKVTSSVVKQILRTIKAEAPLQEVLGYAIRPQPEWWLNGYPIIHGQACCVVFRFRGLTPFASDQHIAGQHRRSGTVYFTSVRKAKGMPYEILRFRVIADDGQVIEVQTGLEPEEDS</sequence>
<organism evidence="2 3">
    <name type="scientific">Mycena citricolor</name>
    <dbReference type="NCBI Taxonomy" id="2018698"/>
    <lineage>
        <taxon>Eukaryota</taxon>
        <taxon>Fungi</taxon>
        <taxon>Dikarya</taxon>
        <taxon>Basidiomycota</taxon>
        <taxon>Agaricomycotina</taxon>
        <taxon>Agaricomycetes</taxon>
        <taxon>Agaricomycetidae</taxon>
        <taxon>Agaricales</taxon>
        <taxon>Marasmiineae</taxon>
        <taxon>Mycenaceae</taxon>
        <taxon>Mycena</taxon>
    </lineage>
</organism>
<keyword evidence="1" id="KW-0812">Transmembrane</keyword>
<dbReference type="InterPro" id="IPR014807">
    <property type="entry name" value="Coa1"/>
</dbReference>
<gene>
    <name evidence="2" type="ORF">MYCIT1_LOCUS30503</name>
</gene>
<keyword evidence="1" id="KW-1133">Transmembrane helix</keyword>
<evidence type="ECO:0000313" key="2">
    <source>
        <dbReference type="EMBL" id="CAK5280075.1"/>
    </source>
</evidence>
<dbReference type="PANTHER" id="PTHR28523">
    <property type="entry name" value="CYTOCHROME C OXIDASE ASSEMBLY FACTOR 1"/>
    <property type="match status" value="1"/>
</dbReference>
<evidence type="ECO:0000313" key="3">
    <source>
        <dbReference type="Proteomes" id="UP001295794"/>
    </source>
</evidence>
<accession>A0AAD2K5M4</accession>
<dbReference type="InterPro" id="IPR042432">
    <property type="entry name" value="Coa1_fungi"/>
</dbReference>
<dbReference type="Proteomes" id="UP001295794">
    <property type="component" value="Unassembled WGS sequence"/>
</dbReference>
<dbReference type="GO" id="GO:0033617">
    <property type="term" value="P:mitochondrial respiratory chain complex IV assembly"/>
    <property type="evidence" value="ECO:0007669"/>
    <property type="project" value="InterPro"/>
</dbReference>
<keyword evidence="1" id="KW-0472">Membrane</keyword>
<dbReference type="EMBL" id="CAVNYO010000440">
    <property type="protein sequence ID" value="CAK5280075.1"/>
    <property type="molecule type" value="Genomic_DNA"/>
</dbReference>
<evidence type="ECO:0000256" key="1">
    <source>
        <dbReference type="SAM" id="Phobius"/>
    </source>
</evidence>
<feature type="transmembrane region" description="Helical" evidence="1">
    <location>
        <begin position="184"/>
        <end position="205"/>
    </location>
</feature>
<name>A0AAD2K5M4_9AGAR</name>
<protein>
    <submittedName>
        <fullName evidence="2">Uncharacterized protein</fullName>
    </submittedName>
</protein>
<reference evidence="2" key="1">
    <citation type="submission" date="2023-11" db="EMBL/GenBank/DDBJ databases">
        <authorList>
            <person name="De Vega J J."/>
            <person name="De Vega J J."/>
        </authorList>
    </citation>
    <scope>NUCLEOTIDE SEQUENCE</scope>
</reference>
<keyword evidence="3" id="KW-1185">Reference proteome</keyword>
<dbReference type="PANTHER" id="PTHR28523:SF1">
    <property type="entry name" value="CYTOCHROME C OXIDASE ASSEMBLY FACTOR 1"/>
    <property type="match status" value="1"/>
</dbReference>
<proteinExistence type="predicted"/>
<dbReference type="GO" id="GO:0005743">
    <property type="term" value="C:mitochondrial inner membrane"/>
    <property type="evidence" value="ECO:0007669"/>
    <property type="project" value="TreeGrafter"/>
</dbReference>